<sequence length="1127" mass="125110">MPESVVGTGGRGYTCATCGKQYQRSAHLRRHESTHIEGASYKCPYCEKSFARRLEDAPSVATDSSASSTAVGTPTNNNDKDRTKITVAFLLGLTNPNSENILEFLASEAAARTEGDGLDSSMRPVVPAPFPPSLSIDQDFAAFLPYPFATGFVPESIDYLYAMSGLAETSGLTASLIHTPTSSYDPAIFESRAAMIVSELEELHHALKICDPWYDGAFDRVAATSVFSAENLCMFAATYFRVSHIDFPILHRPDFGTDRTTKELLIAVAVSGALRSPPSDDALAARAYLSLIEEYIFRRLHRMIPNGVTPEWTPELEASLQAAVMIHSVQFFRNDMATRRKNRTQRLPVLVQAVRCLGLAQTRHAPLFQLATWMALADWQQTGMFNVPSMISTSEITCDLPCPLELWDASNAEEYYEIANTKGFNPARRIVSLKHCMDALMSDTWNGINGMVLTANLMGVLGPSTRNLSRAISRWEAMWETIQSRMDPTVFEKSGMVRYNTELCWAAKQIIKVAISGDRSSAYMQKVGHESLVELHEFVLRRILAEEMDGRTPAAHVIGARLPATALARSAEAVEDGEGRESRVTMRQRIPSRLHRRLGSMLGEEREVRRLLQPAPKPEPAVAQSPGLAIVLRRNLIAPRALDRFYHHYGRLFETMDHNVAKLSDLAEIICMNTSKVFVENEPDGNRYIEQFSGENTRWETLGLLFAYWFLGSRGVKNTPKTVKSAAVLRKCLNDCVLLARATTSKAGNTLSVYLHYKRGIVDSVADGDASLSCWQSHGECVTLLTSLGLHIDDSAPNQPYVPTLASELRRRLFGHVFHSDKAGSTFTGRPPLLCGKFTSTPLPLALRDEDLLADEDTRKAAAEGLDSYGWNRDGALPPVGNLRARVCFSMIRDDIFEIALAVRPVVVPALQTLMGIKERQLQAYAQLPSAMRLNTAEVKNSTLNDGTLYTLMVVHLEHLQNLFFVEQLLFRGGHTNNDDLLRVSFEMVSTAVMFWTNMDRFTPLHWDFMWLVMAYAAPGGGVLCLELLRPTPTGDPQNPKPSRSNIIQQLSLLVGFLSWVKPSAPNADLCADCKVVIQHVLDHALNDTGAVGNAMPVDISSWDVSAQLDFNFDLMDTFDWLRPDFT</sequence>
<dbReference type="PROSITE" id="PS00028">
    <property type="entry name" value="ZINC_FINGER_C2H2_1"/>
    <property type="match status" value="1"/>
</dbReference>
<keyword evidence="3 6" id="KW-0863">Zinc-finger</keyword>
<dbReference type="PANTHER" id="PTHR31001">
    <property type="entry name" value="UNCHARACTERIZED TRANSCRIPTIONAL REGULATORY PROTEIN"/>
    <property type="match status" value="1"/>
</dbReference>
<comment type="subcellular location">
    <subcellularLocation>
        <location evidence="1">Nucleus</location>
    </subcellularLocation>
</comment>
<dbReference type="FunFam" id="3.30.160.60:FF:000446">
    <property type="entry name" value="Zinc finger protein"/>
    <property type="match status" value="1"/>
</dbReference>
<proteinExistence type="predicted"/>
<evidence type="ECO:0000313" key="9">
    <source>
        <dbReference type="EMBL" id="KAK1850609.1"/>
    </source>
</evidence>
<keyword evidence="10" id="KW-1185">Reference proteome</keyword>
<dbReference type="Gene3D" id="3.30.160.60">
    <property type="entry name" value="Classic Zinc Finger"/>
    <property type="match status" value="1"/>
</dbReference>
<dbReference type="InterPro" id="IPR013087">
    <property type="entry name" value="Znf_C2H2_type"/>
</dbReference>
<dbReference type="InterPro" id="IPR036236">
    <property type="entry name" value="Znf_C2H2_sf"/>
</dbReference>
<dbReference type="InterPro" id="IPR050613">
    <property type="entry name" value="Sec_Metabolite_Reg"/>
</dbReference>
<evidence type="ECO:0000256" key="1">
    <source>
        <dbReference type="ARBA" id="ARBA00004123"/>
    </source>
</evidence>
<dbReference type="SUPFAM" id="SSF57667">
    <property type="entry name" value="beta-beta-alpha zinc fingers"/>
    <property type="match status" value="1"/>
</dbReference>
<evidence type="ECO:0000256" key="7">
    <source>
        <dbReference type="SAM" id="MobiDB-lite"/>
    </source>
</evidence>
<evidence type="ECO:0000256" key="5">
    <source>
        <dbReference type="ARBA" id="ARBA00023242"/>
    </source>
</evidence>
<organism evidence="9 10">
    <name type="scientific">Colletotrichum chrysophilum</name>
    <dbReference type="NCBI Taxonomy" id="1836956"/>
    <lineage>
        <taxon>Eukaryota</taxon>
        <taxon>Fungi</taxon>
        <taxon>Dikarya</taxon>
        <taxon>Ascomycota</taxon>
        <taxon>Pezizomycotina</taxon>
        <taxon>Sordariomycetes</taxon>
        <taxon>Hypocreomycetidae</taxon>
        <taxon>Glomerellales</taxon>
        <taxon>Glomerellaceae</taxon>
        <taxon>Colletotrichum</taxon>
        <taxon>Colletotrichum gloeosporioides species complex</taxon>
    </lineage>
</organism>
<evidence type="ECO:0000313" key="10">
    <source>
        <dbReference type="Proteomes" id="UP001243330"/>
    </source>
</evidence>
<dbReference type="AlphaFoldDB" id="A0AAD9ARW6"/>
<feature type="compositionally biased region" description="Low complexity" evidence="7">
    <location>
        <begin position="57"/>
        <end position="71"/>
    </location>
</feature>
<accession>A0AAD9ARW6</accession>
<dbReference type="Pfam" id="PF04082">
    <property type="entry name" value="Fungal_trans"/>
    <property type="match status" value="2"/>
</dbReference>
<dbReference type="SMART" id="SM00906">
    <property type="entry name" value="Fungal_trans"/>
    <property type="match status" value="1"/>
</dbReference>
<dbReference type="InterPro" id="IPR007219">
    <property type="entry name" value="XnlR_reg_dom"/>
</dbReference>
<keyword evidence="4" id="KW-0862">Zinc</keyword>
<dbReference type="PROSITE" id="PS50157">
    <property type="entry name" value="ZINC_FINGER_C2H2_2"/>
    <property type="match status" value="1"/>
</dbReference>
<dbReference type="GO" id="GO:0006351">
    <property type="term" value="P:DNA-templated transcription"/>
    <property type="evidence" value="ECO:0007669"/>
    <property type="project" value="InterPro"/>
</dbReference>
<evidence type="ECO:0000256" key="6">
    <source>
        <dbReference type="PROSITE-ProRule" id="PRU00042"/>
    </source>
</evidence>
<keyword evidence="2" id="KW-0479">Metal-binding</keyword>
<dbReference type="EMBL" id="JAQOWY010000115">
    <property type="protein sequence ID" value="KAK1850609.1"/>
    <property type="molecule type" value="Genomic_DNA"/>
</dbReference>
<dbReference type="GO" id="GO:0005634">
    <property type="term" value="C:nucleus"/>
    <property type="evidence" value="ECO:0007669"/>
    <property type="project" value="UniProtKB-SubCell"/>
</dbReference>
<reference evidence="9" key="1">
    <citation type="submission" date="2023-01" db="EMBL/GenBank/DDBJ databases">
        <title>Colletotrichum chrysophilum M932 genome sequence.</title>
        <authorList>
            <person name="Baroncelli R."/>
        </authorList>
    </citation>
    <scope>NUCLEOTIDE SEQUENCE</scope>
    <source>
        <strain evidence="9">M932</strain>
    </source>
</reference>
<evidence type="ECO:0000256" key="4">
    <source>
        <dbReference type="ARBA" id="ARBA00022833"/>
    </source>
</evidence>
<comment type="caution">
    <text evidence="9">The sequence shown here is derived from an EMBL/GenBank/DDBJ whole genome shotgun (WGS) entry which is preliminary data.</text>
</comment>
<feature type="region of interest" description="Disordered" evidence="7">
    <location>
        <begin position="57"/>
        <end position="79"/>
    </location>
</feature>
<dbReference type="PANTHER" id="PTHR31001:SF40">
    <property type="entry name" value="ZN(II)2CYS6 TRANSCRIPTION FACTOR (EUROFUNG)"/>
    <property type="match status" value="1"/>
</dbReference>
<dbReference type="CDD" id="cd12148">
    <property type="entry name" value="fungal_TF_MHR"/>
    <property type="match status" value="2"/>
</dbReference>
<feature type="domain" description="C2H2-type" evidence="8">
    <location>
        <begin position="13"/>
        <end position="35"/>
    </location>
</feature>
<gene>
    <name evidence="9" type="ORF">CCHR01_06768</name>
</gene>
<dbReference type="GO" id="GO:0003677">
    <property type="term" value="F:DNA binding"/>
    <property type="evidence" value="ECO:0007669"/>
    <property type="project" value="InterPro"/>
</dbReference>
<protein>
    <submittedName>
        <fullName evidence="9">Transcription factor</fullName>
    </submittedName>
</protein>
<evidence type="ECO:0000259" key="8">
    <source>
        <dbReference type="PROSITE" id="PS50157"/>
    </source>
</evidence>
<evidence type="ECO:0000256" key="2">
    <source>
        <dbReference type="ARBA" id="ARBA00022723"/>
    </source>
</evidence>
<name>A0AAD9ARW6_9PEZI</name>
<dbReference type="Pfam" id="PF00096">
    <property type="entry name" value="zf-C2H2"/>
    <property type="match status" value="1"/>
</dbReference>
<keyword evidence="5" id="KW-0539">Nucleus</keyword>
<evidence type="ECO:0000256" key="3">
    <source>
        <dbReference type="ARBA" id="ARBA00022771"/>
    </source>
</evidence>
<dbReference type="GO" id="GO:0008270">
    <property type="term" value="F:zinc ion binding"/>
    <property type="evidence" value="ECO:0007669"/>
    <property type="project" value="UniProtKB-KW"/>
</dbReference>
<dbReference type="Proteomes" id="UP001243330">
    <property type="component" value="Unassembled WGS sequence"/>
</dbReference>